<evidence type="ECO:0008006" key="4">
    <source>
        <dbReference type="Google" id="ProtNLM"/>
    </source>
</evidence>
<dbReference type="PANTHER" id="PTHR12393:SF6">
    <property type="entry name" value="SPHINGOMYELIN PHOSPHODIESTERASE 2"/>
    <property type="match status" value="1"/>
</dbReference>
<dbReference type="PANTHER" id="PTHR12393">
    <property type="entry name" value="SPHINGOMYELIN PHOSPHODIESTERASE RELATED"/>
    <property type="match status" value="1"/>
</dbReference>
<accession>A0A2J7ZQE7</accession>
<name>A0A2J7ZQE7_9CHLO</name>
<feature type="region of interest" description="Disordered" evidence="1">
    <location>
        <begin position="519"/>
        <end position="539"/>
    </location>
</feature>
<evidence type="ECO:0000313" key="3">
    <source>
        <dbReference type="Proteomes" id="UP000236333"/>
    </source>
</evidence>
<feature type="compositionally biased region" description="Polar residues" evidence="1">
    <location>
        <begin position="17"/>
        <end position="26"/>
    </location>
</feature>
<sequence>MQRERERSKREGPPGPSTLSEAQQQQEGDDSASPDPARAWLPELVQRYARCLSCNEVACALRLVNKAAAAQFRGPQDRTVRLSLPAPHRDFAQRWSGVDATRGLTLKQKWKLVRLTARSGSIANLVVLFAQEDCACYVDEQALEAAAGAGQLEVCRWLRQHGVPLRGRALATTAEGGHRAVCEWLLTGGCPWVDSAAGNAAGGGHVGLMDWLLGTGRDSYAGGLLVGAASGCDLPTLQRLHSTHFTQQLGVYGEYYRAKLMTAAAGSLTADWRAKVEWLEGQGFPRTAHACKVAVKQLDWRGRLQWLRQRGYPLDWEVAWEAAIVGAADALQLVLDSGIALAEDVAEDAACRAACGGHLAVLQVLHARGFNVAAAANAAGARGHLPVLAWLMETQGAALSTNLFCVAAEHGNMELMAWLHEHGCPFDESVFAAAAEAGCEAQLEWLAALGCPMGEDGQPYLRALRIGDLATLHCLQRLGCPWGPALWSEAALAAAARKRRGDEELQARMNGLLLGVRAGGGPAGRASRQQQEGPDSASPDPACVWLPELVQRYARSLSCNEVACALRLVNKAAAAQLRGPQDRTVRLSLPAPHRDFAQRWSGVGATRGLTRQQRCKLVRSTAGSGSIANLEVLLAREDCACYMDEQALVAAAGAGQLEVCRWLRQQDVPLSGDALGAATEGGHWAVCEWLLAGGCPWVNWAAGSAAGGGHVGLMDWLLGTGRGFYAGGLLVGAARGCDLPTLQRLHSTHFTQQLGEYSKEVRAKVEWLEGQGFPRTAHACKEAVKQPDWRDRLQWLRQRGYPLEKNVAWEAASVGAADALQHVLDSGIALNEDAAEDAAGRAAWGGHLVVLQMLHARGFNVAAVANAAAVRGHLPMPAWFLETQGTALSAGLFYVAAVNGSMELMAWLHEHGCPWDRFVFTAAAAAGCEAQLEWLAALGCPMGEDGQPYLRALGTGDLATLRCLQRLGCPWGRMLWSKEALVAVTRKRRGDEELQAWLQQQRLQPHQLPTGDPHVGAGAGSM</sequence>
<gene>
    <name evidence="2" type="ORF">TSOC_011520</name>
</gene>
<dbReference type="GO" id="GO:0005783">
    <property type="term" value="C:endoplasmic reticulum"/>
    <property type="evidence" value="ECO:0007669"/>
    <property type="project" value="TreeGrafter"/>
</dbReference>
<evidence type="ECO:0000256" key="1">
    <source>
        <dbReference type="SAM" id="MobiDB-lite"/>
    </source>
</evidence>
<feature type="region of interest" description="Disordered" evidence="1">
    <location>
        <begin position="1"/>
        <end position="37"/>
    </location>
</feature>
<dbReference type="Proteomes" id="UP000236333">
    <property type="component" value="Unassembled WGS sequence"/>
</dbReference>
<keyword evidence="3" id="KW-1185">Reference proteome</keyword>
<dbReference type="SUPFAM" id="SSF48403">
    <property type="entry name" value="Ankyrin repeat"/>
    <property type="match status" value="2"/>
</dbReference>
<evidence type="ECO:0000313" key="2">
    <source>
        <dbReference type="EMBL" id="PNH02498.1"/>
    </source>
</evidence>
<proteinExistence type="predicted"/>
<dbReference type="GO" id="GO:0071944">
    <property type="term" value="C:cell periphery"/>
    <property type="evidence" value="ECO:0007669"/>
    <property type="project" value="TreeGrafter"/>
</dbReference>
<dbReference type="GO" id="GO:0016020">
    <property type="term" value="C:membrane"/>
    <property type="evidence" value="ECO:0007669"/>
    <property type="project" value="TreeGrafter"/>
</dbReference>
<feature type="compositionally biased region" description="Basic and acidic residues" evidence="1">
    <location>
        <begin position="1"/>
        <end position="12"/>
    </location>
</feature>
<dbReference type="Gene3D" id="1.25.40.20">
    <property type="entry name" value="Ankyrin repeat-containing domain"/>
    <property type="match status" value="2"/>
</dbReference>
<dbReference type="EMBL" id="PGGS01000645">
    <property type="protein sequence ID" value="PNH02498.1"/>
    <property type="molecule type" value="Genomic_DNA"/>
</dbReference>
<dbReference type="GO" id="GO:0004620">
    <property type="term" value="F:phospholipase activity"/>
    <property type="evidence" value="ECO:0007669"/>
    <property type="project" value="TreeGrafter"/>
</dbReference>
<comment type="caution">
    <text evidence="2">The sequence shown here is derived from an EMBL/GenBank/DDBJ whole genome shotgun (WGS) entry which is preliminary data.</text>
</comment>
<organism evidence="2 3">
    <name type="scientific">Tetrabaena socialis</name>
    <dbReference type="NCBI Taxonomy" id="47790"/>
    <lineage>
        <taxon>Eukaryota</taxon>
        <taxon>Viridiplantae</taxon>
        <taxon>Chlorophyta</taxon>
        <taxon>core chlorophytes</taxon>
        <taxon>Chlorophyceae</taxon>
        <taxon>CS clade</taxon>
        <taxon>Chlamydomonadales</taxon>
        <taxon>Tetrabaenaceae</taxon>
        <taxon>Tetrabaena</taxon>
    </lineage>
</organism>
<dbReference type="GO" id="GO:0046513">
    <property type="term" value="P:ceramide biosynthetic process"/>
    <property type="evidence" value="ECO:0007669"/>
    <property type="project" value="TreeGrafter"/>
</dbReference>
<protein>
    <recommendedName>
        <fullName evidence="4">Ankyrin repeat domain-containing protein</fullName>
    </recommendedName>
</protein>
<reference evidence="2 3" key="1">
    <citation type="journal article" date="2017" name="Mol. Biol. Evol.">
        <title>The 4-celled Tetrabaena socialis nuclear genome reveals the essential components for genetic control of cell number at the origin of multicellularity in the volvocine lineage.</title>
        <authorList>
            <person name="Featherston J."/>
            <person name="Arakaki Y."/>
            <person name="Hanschen E.R."/>
            <person name="Ferris P.J."/>
            <person name="Michod R.E."/>
            <person name="Olson B.J.S.C."/>
            <person name="Nozaki H."/>
            <person name="Durand P.M."/>
        </authorList>
    </citation>
    <scope>NUCLEOTIDE SEQUENCE [LARGE SCALE GENOMIC DNA]</scope>
    <source>
        <strain evidence="2 3">NIES-571</strain>
    </source>
</reference>
<dbReference type="InterPro" id="IPR036770">
    <property type="entry name" value="Ankyrin_rpt-contain_sf"/>
</dbReference>
<dbReference type="GO" id="GO:0030149">
    <property type="term" value="P:sphingolipid catabolic process"/>
    <property type="evidence" value="ECO:0007669"/>
    <property type="project" value="TreeGrafter"/>
</dbReference>
<dbReference type="AlphaFoldDB" id="A0A2J7ZQE7"/>